<evidence type="ECO:0000313" key="3">
    <source>
        <dbReference type="RefSeq" id="XP_018551696.1"/>
    </source>
</evidence>
<dbReference type="Proteomes" id="UP000694890">
    <property type="component" value="Linkage group LG7_1"/>
</dbReference>
<accession>A0AAJ7QBN2</accession>
<proteinExistence type="predicted"/>
<protein>
    <submittedName>
        <fullName evidence="3">Uncharacterized protein si:ch211-245h14.1 isoform X1</fullName>
    </submittedName>
</protein>
<dbReference type="PANTHER" id="PTHR34488:SF1">
    <property type="entry name" value="SI:CH211-245H14.1-RELATED"/>
    <property type="match status" value="1"/>
</dbReference>
<organism evidence="2 3">
    <name type="scientific">Lates calcarifer</name>
    <name type="common">Barramundi</name>
    <name type="synonym">Holocentrus calcarifer</name>
    <dbReference type="NCBI Taxonomy" id="8187"/>
    <lineage>
        <taxon>Eukaryota</taxon>
        <taxon>Metazoa</taxon>
        <taxon>Chordata</taxon>
        <taxon>Craniata</taxon>
        <taxon>Vertebrata</taxon>
        <taxon>Euteleostomi</taxon>
        <taxon>Actinopterygii</taxon>
        <taxon>Neopterygii</taxon>
        <taxon>Teleostei</taxon>
        <taxon>Neoteleostei</taxon>
        <taxon>Acanthomorphata</taxon>
        <taxon>Carangaria</taxon>
        <taxon>Carangaria incertae sedis</taxon>
        <taxon>Centropomidae</taxon>
        <taxon>Lates</taxon>
    </lineage>
</organism>
<feature type="region of interest" description="Disordered" evidence="1">
    <location>
        <begin position="145"/>
        <end position="180"/>
    </location>
</feature>
<dbReference type="AlphaFoldDB" id="A0AAJ7QBN2"/>
<sequence length="364" mass="40997">MSVLMREIRRFSTEAVHVLQHEGLTTDSDIRSLTREDLRELFPGKPFKFRREIYTIIHKQRPINDLLEGLKGFLTQECLSAALADNGVLVEYFHVLKSVKNQLDDVQTFLDAHIDLLENISKKNQANPEPNKDSLSGQSELYTNQAGDNQQGAHDNTNASVQNVPDSDQNNGRKQKSLRNYIPVLSTQNLQEVKYKMVITGKTFGAHEQLMVQVKSHFRDRAQLTQSSEDHHIVIVFCPITSRVGTDVEAAMADESVSTTEKPVILVLMHHSHEARHTTSMRTWTSKDNVVLHVNVFYHETRSGLLNCNQNIEAVVKIREAFVTHCSLRSKDTSAGCNTSAGSSGTGITFPRMDIFHGWFSGNK</sequence>
<gene>
    <name evidence="3" type="primary">si:ch211-245h14.1</name>
</gene>
<reference evidence="3" key="1">
    <citation type="submission" date="2025-08" db="UniProtKB">
        <authorList>
            <consortium name="RefSeq"/>
        </authorList>
    </citation>
    <scope>IDENTIFICATION</scope>
    <source>
        <tissue evidence="3">Brain</tissue>
    </source>
</reference>
<dbReference type="KEGG" id="lcf:108896894"/>
<dbReference type="GeneID" id="108896894"/>
<dbReference type="RefSeq" id="XP_018551696.1">
    <property type="nucleotide sequence ID" value="XM_018696180.2"/>
</dbReference>
<evidence type="ECO:0000256" key="1">
    <source>
        <dbReference type="SAM" id="MobiDB-lite"/>
    </source>
</evidence>
<name>A0AAJ7QBN2_LATCA</name>
<dbReference type="PANTHER" id="PTHR34488">
    <property type="entry name" value="SI:CH211-245H14.1-RELATED"/>
    <property type="match status" value="1"/>
</dbReference>
<evidence type="ECO:0000313" key="2">
    <source>
        <dbReference type="Proteomes" id="UP000694890"/>
    </source>
</evidence>
<feature type="compositionally biased region" description="Polar residues" evidence="1">
    <location>
        <begin position="145"/>
        <end position="172"/>
    </location>
</feature>